<evidence type="ECO:0000313" key="1">
    <source>
        <dbReference type="EMBL" id="UMM24998.1"/>
    </source>
</evidence>
<keyword evidence="2" id="KW-1185">Reference proteome</keyword>
<dbReference type="Proteomes" id="UP000829354">
    <property type="component" value="Chromosome III"/>
</dbReference>
<name>A0AAE9EP18_CAEBR</name>
<evidence type="ECO:0000313" key="2">
    <source>
        <dbReference type="Proteomes" id="UP000829354"/>
    </source>
</evidence>
<dbReference type="AlphaFoldDB" id="A0AAE9EP18"/>
<accession>A0AAE9EP18</accession>
<proteinExistence type="predicted"/>
<protein>
    <submittedName>
        <fullName evidence="1">Uncharacterized protein</fullName>
    </submittedName>
</protein>
<reference evidence="1 2" key="1">
    <citation type="submission" date="2022-04" db="EMBL/GenBank/DDBJ databases">
        <title>Chromosome-level reference genomes for two strains of Caenorhabditis briggsae: an improved platform for comparative genomics.</title>
        <authorList>
            <person name="Stevens L."/>
            <person name="Andersen E."/>
        </authorList>
    </citation>
    <scope>NUCLEOTIDE SEQUENCE [LARGE SCALE GENOMIC DNA]</scope>
    <source>
        <strain evidence="1">VX34</strain>
        <tissue evidence="1">Whole-organism</tissue>
    </source>
</reference>
<dbReference type="EMBL" id="CP092622">
    <property type="protein sequence ID" value="UMM24998.1"/>
    <property type="molecule type" value="Genomic_DNA"/>
</dbReference>
<gene>
    <name evidence="1" type="ORF">L5515_004980</name>
</gene>
<sequence length="112" mass="12735">MANVLGRRDNSVQLNDVPNPMVSVKPKLFTSEDVVVPDLYQLEYLTQVITILEPTGTISGTGLEYWVPALIECELRSIFKNGATKGKEIAKHCVKFLPARSRKWREYSRVRI</sequence>
<organism evidence="1 2">
    <name type="scientific">Caenorhabditis briggsae</name>
    <dbReference type="NCBI Taxonomy" id="6238"/>
    <lineage>
        <taxon>Eukaryota</taxon>
        <taxon>Metazoa</taxon>
        <taxon>Ecdysozoa</taxon>
        <taxon>Nematoda</taxon>
        <taxon>Chromadorea</taxon>
        <taxon>Rhabditida</taxon>
        <taxon>Rhabditina</taxon>
        <taxon>Rhabditomorpha</taxon>
        <taxon>Rhabditoidea</taxon>
        <taxon>Rhabditidae</taxon>
        <taxon>Peloderinae</taxon>
        <taxon>Caenorhabditis</taxon>
    </lineage>
</organism>